<comment type="function">
    <text evidence="4">Responsible for synthesis of pseudouridine from uracil-65 in transfer RNAs.</text>
</comment>
<sequence>MKARKVLDPVLFSRNKIPRCFLLPFEGKVSGVFFYFQDPPYSFPATLKIPSMLLPVLFEDDDYIAINKPSGLLVHKTKIAKDDNPQFALQLLRDQIGQKVYPLHRIDRPTSGVLLFSKSAAAATLFQSQFTAKEIEKSYLAVVRGYMPADHAVIDHPLKKELIGDLQEAKTEYWKLAEVEIPMASSSKYPSSRYSLIRLYPHTGRMHQLRRHMAHSRNYIIGDTTHGQNKQNTFFRENFDMNNLLLHACKLGFIHPLNQGKVEINAPLPPHFSTIMEAFGWDMEGI</sequence>
<organism evidence="11 12">
    <name type="scientific">Rhodonellum psychrophilum GCM71 = DSM 17998</name>
    <dbReference type="NCBI Taxonomy" id="1123057"/>
    <lineage>
        <taxon>Bacteria</taxon>
        <taxon>Pseudomonadati</taxon>
        <taxon>Bacteroidota</taxon>
        <taxon>Cytophagia</taxon>
        <taxon>Cytophagales</taxon>
        <taxon>Cytophagaceae</taxon>
        <taxon>Rhodonellum</taxon>
    </lineage>
</organism>
<protein>
    <recommendedName>
        <fullName evidence="6">tRNA pseudouridine synthase C</fullName>
        <ecNumber evidence="5">5.4.99.26</ecNumber>
    </recommendedName>
    <alternativeName>
        <fullName evidence="8">tRNA pseudouridine(65) synthase</fullName>
    </alternativeName>
    <alternativeName>
        <fullName evidence="9">tRNA pseudouridylate synthase C</fullName>
    </alternativeName>
    <alternativeName>
        <fullName evidence="7">tRNA-uridine isomerase C</fullName>
    </alternativeName>
</protein>
<keyword evidence="1" id="KW-0819">tRNA processing</keyword>
<dbReference type="GO" id="GO:0008033">
    <property type="term" value="P:tRNA processing"/>
    <property type="evidence" value="ECO:0007669"/>
    <property type="project" value="UniProtKB-KW"/>
</dbReference>
<comment type="caution">
    <text evidence="11">The sequence shown here is derived from an EMBL/GenBank/DDBJ whole genome shotgun (WGS) entry which is preliminary data.</text>
</comment>
<dbReference type="PANTHER" id="PTHR21600">
    <property type="entry name" value="MITOCHONDRIAL RNA PSEUDOURIDINE SYNTHASE"/>
    <property type="match status" value="1"/>
</dbReference>
<evidence type="ECO:0000313" key="11">
    <source>
        <dbReference type="EMBL" id="ERM82106.1"/>
    </source>
</evidence>
<dbReference type="PATRIC" id="fig|1123057.7.peg.3028"/>
<dbReference type="InterPro" id="IPR006145">
    <property type="entry name" value="PsdUridine_synth_RsuA/RluA"/>
</dbReference>
<dbReference type="GO" id="GO:0000455">
    <property type="term" value="P:enzyme-directed rRNA pseudouridine synthesis"/>
    <property type="evidence" value="ECO:0007669"/>
    <property type="project" value="TreeGrafter"/>
</dbReference>
<evidence type="ECO:0000313" key="12">
    <source>
        <dbReference type="Proteomes" id="UP000016843"/>
    </source>
</evidence>
<evidence type="ECO:0000256" key="9">
    <source>
        <dbReference type="ARBA" id="ARBA00043049"/>
    </source>
</evidence>
<evidence type="ECO:0000256" key="1">
    <source>
        <dbReference type="ARBA" id="ARBA00022694"/>
    </source>
</evidence>
<feature type="domain" description="Pseudouridine synthase RsuA/RluA-like" evidence="10">
    <location>
        <begin position="62"/>
        <end position="215"/>
    </location>
</feature>
<dbReference type="AlphaFoldDB" id="U5BZK5"/>
<evidence type="ECO:0000256" key="3">
    <source>
        <dbReference type="ARBA" id="ARBA00036607"/>
    </source>
</evidence>
<evidence type="ECO:0000256" key="8">
    <source>
        <dbReference type="ARBA" id="ARBA00041975"/>
    </source>
</evidence>
<dbReference type="eggNOG" id="COG0564">
    <property type="taxonomic scope" value="Bacteria"/>
</dbReference>
<evidence type="ECO:0000256" key="7">
    <source>
        <dbReference type="ARBA" id="ARBA00041803"/>
    </source>
</evidence>
<dbReference type="Proteomes" id="UP000016843">
    <property type="component" value="Unassembled WGS sequence"/>
</dbReference>
<dbReference type="EC" id="5.4.99.26" evidence="5"/>
<name>U5BZK5_9BACT</name>
<dbReference type="PROSITE" id="PS01129">
    <property type="entry name" value="PSI_RLU"/>
    <property type="match status" value="1"/>
</dbReference>
<dbReference type="InterPro" id="IPR050188">
    <property type="entry name" value="RluA_PseudoU_synthase"/>
</dbReference>
<dbReference type="InterPro" id="IPR006224">
    <property type="entry name" value="PsdUridine_synth_RluA-like_CS"/>
</dbReference>
<evidence type="ECO:0000256" key="6">
    <source>
        <dbReference type="ARBA" id="ARBA00040675"/>
    </source>
</evidence>
<dbReference type="GO" id="GO:0003723">
    <property type="term" value="F:RNA binding"/>
    <property type="evidence" value="ECO:0007669"/>
    <property type="project" value="InterPro"/>
</dbReference>
<dbReference type="SUPFAM" id="SSF55120">
    <property type="entry name" value="Pseudouridine synthase"/>
    <property type="match status" value="1"/>
</dbReference>
<dbReference type="PANTHER" id="PTHR21600:SF56">
    <property type="entry name" value="TRNA PSEUDOURIDINE SYNTHASE C"/>
    <property type="match status" value="1"/>
</dbReference>
<gene>
    <name evidence="11" type="ORF">P872_08535</name>
</gene>
<dbReference type="Pfam" id="PF00849">
    <property type="entry name" value="PseudoU_synth_2"/>
    <property type="match status" value="1"/>
</dbReference>
<dbReference type="InterPro" id="IPR020103">
    <property type="entry name" value="PsdUridine_synth_cat_dom_sf"/>
</dbReference>
<evidence type="ECO:0000256" key="2">
    <source>
        <dbReference type="ARBA" id="ARBA00023235"/>
    </source>
</evidence>
<proteinExistence type="predicted"/>
<evidence type="ECO:0000256" key="4">
    <source>
        <dbReference type="ARBA" id="ARBA00037670"/>
    </source>
</evidence>
<comment type="catalytic activity">
    <reaction evidence="3">
        <text>uridine(65) in tRNA = pseudouridine(65) in tRNA</text>
        <dbReference type="Rhea" id="RHEA:42536"/>
        <dbReference type="Rhea" id="RHEA-COMP:10103"/>
        <dbReference type="Rhea" id="RHEA-COMP:10104"/>
        <dbReference type="ChEBI" id="CHEBI:65314"/>
        <dbReference type="ChEBI" id="CHEBI:65315"/>
        <dbReference type="EC" id="5.4.99.26"/>
    </reaction>
</comment>
<dbReference type="Gene3D" id="3.30.2350.10">
    <property type="entry name" value="Pseudouridine synthase"/>
    <property type="match status" value="1"/>
</dbReference>
<accession>U5BZK5</accession>
<dbReference type="EMBL" id="AWXR01000033">
    <property type="protein sequence ID" value="ERM82106.1"/>
    <property type="molecule type" value="Genomic_DNA"/>
</dbReference>
<keyword evidence="2" id="KW-0413">Isomerase</keyword>
<dbReference type="GO" id="GO:0160149">
    <property type="term" value="F:tRNA pseudouridine(65) synthase activity"/>
    <property type="evidence" value="ECO:0007669"/>
    <property type="project" value="UniProtKB-EC"/>
</dbReference>
<evidence type="ECO:0000256" key="5">
    <source>
        <dbReference type="ARBA" id="ARBA00038943"/>
    </source>
</evidence>
<evidence type="ECO:0000259" key="10">
    <source>
        <dbReference type="Pfam" id="PF00849"/>
    </source>
</evidence>
<reference evidence="11 12" key="1">
    <citation type="journal article" date="2013" name="Genome Announc.">
        <title>Draft Genome Sequence of the Psychrophilic and Alkaliphilic Rhodonellum psychrophilum Strain GCM71T.</title>
        <authorList>
            <person name="Hauptmann A.L."/>
            <person name="Glaring M.A."/>
            <person name="Hallin P.F."/>
            <person name="Prieme A."/>
            <person name="Stougaard P."/>
        </authorList>
    </citation>
    <scope>NUCLEOTIDE SEQUENCE [LARGE SCALE GENOMIC DNA]</scope>
    <source>
        <strain evidence="11 12">GCM71</strain>
    </source>
</reference>
<keyword evidence="12" id="KW-1185">Reference proteome</keyword>